<dbReference type="GO" id="GO:0005829">
    <property type="term" value="C:cytosol"/>
    <property type="evidence" value="ECO:0007669"/>
    <property type="project" value="TreeGrafter"/>
</dbReference>
<reference evidence="3" key="1">
    <citation type="submission" date="2016-10" db="EMBL/GenBank/DDBJ databases">
        <authorList>
            <person name="Varghese N."/>
            <person name="Submissions S."/>
        </authorList>
    </citation>
    <scope>NUCLEOTIDE SEQUENCE [LARGE SCALE GENOMIC DNA]</scope>
    <source>
        <strain evidence="3">930I</strain>
    </source>
</reference>
<name>A0A1G7ZHL5_9PROT</name>
<dbReference type="InterPro" id="IPR017926">
    <property type="entry name" value="GATASE"/>
</dbReference>
<accession>A0A1G7ZHL5</accession>
<dbReference type="SUPFAM" id="SSF52317">
    <property type="entry name" value="Class I glutamine amidotransferase-like"/>
    <property type="match status" value="1"/>
</dbReference>
<gene>
    <name evidence="2" type="ORF">SAMN05421742_104112</name>
</gene>
<evidence type="ECO:0000313" key="2">
    <source>
        <dbReference type="EMBL" id="SDH08198.1"/>
    </source>
</evidence>
<organism evidence="2 3">
    <name type="scientific">Roseospirillum parvum</name>
    <dbReference type="NCBI Taxonomy" id="83401"/>
    <lineage>
        <taxon>Bacteria</taxon>
        <taxon>Pseudomonadati</taxon>
        <taxon>Pseudomonadota</taxon>
        <taxon>Alphaproteobacteria</taxon>
        <taxon>Rhodospirillales</taxon>
        <taxon>Rhodospirillaceae</taxon>
        <taxon>Roseospirillum</taxon>
    </lineage>
</organism>
<dbReference type="InterPro" id="IPR029062">
    <property type="entry name" value="Class_I_gatase-like"/>
</dbReference>
<dbReference type="RefSeq" id="WP_092617784.1">
    <property type="nucleotide sequence ID" value="NZ_FNCV01000004.1"/>
</dbReference>
<keyword evidence="2" id="KW-0808">Transferase</keyword>
<dbReference type="CDD" id="cd01741">
    <property type="entry name" value="GATase1_1"/>
    <property type="match status" value="1"/>
</dbReference>
<dbReference type="Pfam" id="PF00117">
    <property type="entry name" value="GATase"/>
    <property type="match status" value="1"/>
</dbReference>
<dbReference type="EMBL" id="FNCV01000004">
    <property type="protein sequence ID" value="SDH08198.1"/>
    <property type="molecule type" value="Genomic_DNA"/>
</dbReference>
<dbReference type="PROSITE" id="PS51273">
    <property type="entry name" value="GATASE_TYPE_1"/>
    <property type="match status" value="1"/>
</dbReference>
<dbReference type="PANTHER" id="PTHR42695:SF5">
    <property type="entry name" value="GLUTAMINE AMIDOTRANSFERASE YLR126C-RELATED"/>
    <property type="match status" value="1"/>
</dbReference>
<keyword evidence="3" id="KW-1185">Reference proteome</keyword>
<dbReference type="PANTHER" id="PTHR42695">
    <property type="entry name" value="GLUTAMINE AMIDOTRANSFERASE YLR126C-RELATED"/>
    <property type="match status" value="1"/>
</dbReference>
<dbReference type="Proteomes" id="UP000217076">
    <property type="component" value="Unassembled WGS sequence"/>
</dbReference>
<sequence>MHILVILNDELDPPGLIGQAIFEREGYYDSLNPHQGYHSTAPHQPAALPDSPGPYDALVVMGGPQDSWDDAGHPAFPPIRALIAAFHAAGRPVLGVCLGAQLMAQAFGAEARRMERLEVGMVPLVRTPAGRADPLLGRLAAEPVFMQWHQDTFDLPPGAELLLSGDDCPNQAFRLGDTAYGFQCHFEVTADIVREWLRYNHQDLGRRRPDVLAAFESQLRSHLRQSRRDAEALIDGWLDLVEARRAGGH</sequence>
<dbReference type="GO" id="GO:0016740">
    <property type="term" value="F:transferase activity"/>
    <property type="evidence" value="ECO:0007669"/>
    <property type="project" value="UniProtKB-KW"/>
</dbReference>
<keyword evidence="2" id="KW-0315">Glutamine amidotransferase</keyword>
<dbReference type="Gene3D" id="3.40.50.880">
    <property type="match status" value="1"/>
</dbReference>
<dbReference type="InterPro" id="IPR044992">
    <property type="entry name" value="ChyE-like"/>
</dbReference>
<proteinExistence type="predicted"/>
<evidence type="ECO:0000259" key="1">
    <source>
        <dbReference type="Pfam" id="PF00117"/>
    </source>
</evidence>
<dbReference type="OrthoDB" id="9794816at2"/>
<protein>
    <submittedName>
        <fullName evidence="2">GMP synthase-Glutamine amidotransferase</fullName>
    </submittedName>
</protein>
<dbReference type="AlphaFoldDB" id="A0A1G7ZHL5"/>
<evidence type="ECO:0000313" key="3">
    <source>
        <dbReference type="Proteomes" id="UP000217076"/>
    </source>
</evidence>
<feature type="domain" description="Glutamine amidotransferase" evidence="1">
    <location>
        <begin position="55"/>
        <end position="190"/>
    </location>
</feature>
<dbReference type="STRING" id="83401.SAMN05421742_104112"/>